<keyword evidence="3" id="KW-0808">Transferase</keyword>
<evidence type="ECO:0000313" key="5">
    <source>
        <dbReference type="Proteomes" id="UP001190640"/>
    </source>
</evidence>
<evidence type="ECO:0000256" key="3">
    <source>
        <dbReference type="ARBA" id="ARBA00022679"/>
    </source>
</evidence>
<dbReference type="RefSeq" id="XP_054828532.1">
    <property type="nucleotide sequence ID" value="XM_054972557.1"/>
</dbReference>
<dbReference type="GO" id="GO:0008170">
    <property type="term" value="F:N-methyltransferase activity"/>
    <property type="evidence" value="ECO:0007669"/>
    <property type="project" value="InterPro"/>
</dbReference>
<keyword evidence="2" id="KW-0489">Methyltransferase</keyword>
<organism evidence="5 6">
    <name type="scientific">Eublepharis macularius</name>
    <name type="common">Leopard gecko</name>
    <name type="synonym">Cyrtodactylus macularius</name>
    <dbReference type="NCBI Taxonomy" id="481883"/>
    <lineage>
        <taxon>Eukaryota</taxon>
        <taxon>Metazoa</taxon>
        <taxon>Chordata</taxon>
        <taxon>Craniata</taxon>
        <taxon>Vertebrata</taxon>
        <taxon>Euteleostomi</taxon>
        <taxon>Lepidosauria</taxon>
        <taxon>Squamata</taxon>
        <taxon>Bifurcata</taxon>
        <taxon>Gekkota</taxon>
        <taxon>Eublepharidae</taxon>
        <taxon>Eublepharinae</taxon>
        <taxon>Eublepharis</taxon>
    </lineage>
</organism>
<keyword evidence="4" id="KW-0949">S-adenosyl-L-methionine</keyword>
<dbReference type="FunFam" id="3.40.50.150:FF:000118">
    <property type="entry name" value="Histamine N-methyltransferase"/>
    <property type="match status" value="1"/>
</dbReference>
<dbReference type="SUPFAM" id="SSF53335">
    <property type="entry name" value="S-adenosyl-L-methionine-dependent methyltransferases"/>
    <property type="match status" value="1"/>
</dbReference>
<proteinExistence type="predicted"/>
<evidence type="ECO:0000256" key="1">
    <source>
        <dbReference type="ARBA" id="ARBA00011245"/>
    </source>
</evidence>
<evidence type="ECO:0000256" key="4">
    <source>
        <dbReference type="ARBA" id="ARBA00022691"/>
    </source>
</evidence>
<name>A0AA97IZL4_EUBMA</name>
<protein>
    <submittedName>
        <fullName evidence="6">Carnosine N-methyltransferase 2-like</fullName>
    </submittedName>
</protein>
<dbReference type="AlphaFoldDB" id="A0AA97IZL4"/>
<dbReference type="Gene3D" id="3.40.50.150">
    <property type="entry name" value="Vaccinia Virus protein VP39"/>
    <property type="match status" value="1"/>
</dbReference>
<evidence type="ECO:0000313" key="6">
    <source>
        <dbReference type="RefSeq" id="XP_054828532.1"/>
    </source>
</evidence>
<dbReference type="PROSITE" id="PS51597">
    <property type="entry name" value="SAM_HNMT"/>
    <property type="match status" value="1"/>
</dbReference>
<gene>
    <name evidence="6" type="primary">LOC129325049</name>
</gene>
<dbReference type="Proteomes" id="UP001190640">
    <property type="component" value="Chromosome 2"/>
</dbReference>
<dbReference type="KEGG" id="emc:129325049"/>
<dbReference type="InterPro" id="IPR029063">
    <property type="entry name" value="SAM-dependent_MTases_sf"/>
</dbReference>
<dbReference type="GO" id="GO:0032259">
    <property type="term" value="P:methylation"/>
    <property type="evidence" value="ECO:0007669"/>
    <property type="project" value="UniProtKB-KW"/>
</dbReference>
<reference evidence="6" key="1">
    <citation type="submission" date="2025-08" db="UniProtKB">
        <authorList>
            <consortium name="RefSeq"/>
        </authorList>
    </citation>
    <scope>IDENTIFICATION</scope>
    <source>
        <tissue evidence="6">Blood</tissue>
    </source>
</reference>
<comment type="subunit">
    <text evidence="1">Monomer.</text>
</comment>
<evidence type="ECO:0000256" key="2">
    <source>
        <dbReference type="ARBA" id="ARBA00022603"/>
    </source>
</evidence>
<dbReference type="InterPro" id="IPR016673">
    <property type="entry name" value="HHMT-like"/>
</dbReference>
<dbReference type="Pfam" id="PF13489">
    <property type="entry name" value="Methyltransf_23"/>
    <property type="match status" value="1"/>
</dbReference>
<sequence>MEPEAEVKRVCKTKQSKITDHGCIRAGVFPNGFRPMNGSRLPVVRAIDKDGDYDDRRLKSVSFEKDILLTSSKASLPKELCVMQCMRSLTAEEYTRAFQSFLDHSTEHQCMDQFNKKELPGIVAGLGNGRSTINVLGVGSGTGEQDLKMIRIIQSEHPGAFIKNEVIEPNPQHILAYKEAIKNSSDLKNVTFTWHQLTSMEYEKQAKEWNIEKKYDFIHLIQMLYRVEDIASTIKFFHSCLDCYAKLLIIILSGDSGWASIWKKYRHCLPPTDSGHYITADDVKVVLEEMGVKYEVYDFPSVWDITECFIDGNTTGGHTLDFLTGTKDFMNTAPLSLKQQLRQALGQPECSTRKDGRIIFRNNLSMIVVSS</sequence>
<dbReference type="GeneID" id="129325049"/>
<accession>A0AA97IZL4</accession>
<keyword evidence="5" id="KW-1185">Reference proteome</keyword>